<evidence type="ECO:0000256" key="4">
    <source>
        <dbReference type="ARBA" id="ARBA00022884"/>
    </source>
</evidence>
<dbReference type="PROSITE" id="PS50102">
    <property type="entry name" value="RRM"/>
    <property type="match status" value="1"/>
</dbReference>
<evidence type="ECO:0000256" key="2">
    <source>
        <dbReference type="ARBA" id="ARBA00022490"/>
    </source>
</evidence>
<dbReference type="GO" id="GO:0003729">
    <property type="term" value="F:mRNA binding"/>
    <property type="evidence" value="ECO:0007669"/>
    <property type="project" value="TreeGrafter"/>
</dbReference>
<dbReference type="InterPro" id="IPR000504">
    <property type="entry name" value="RRM_dom"/>
</dbReference>
<dbReference type="EMBL" id="OE005959">
    <property type="protein sequence ID" value="CAD7462368.1"/>
    <property type="molecule type" value="Genomic_DNA"/>
</dbReference>
<evidence type="ECO:0000256" key="3">
    <source>
        <dbReference type="ARBA" id="ARBA00022737"/>
    </source>
</evidence>
<sequence length="152" mass="17202">MLFGVCLIDPKPCNPRSLQKPKRSNSFPKVFLGGLPSNVTETDLRTYFTRFGKVMEVVIMYDQEKKKSRGFGFLSFELDEAVDRCVAEHFVNLNGKQTLVLSLEKLVLSLEKLVLSLEKLVLSLEKLVLSLETLVPRLGRVTRDSCPLDLVE</sequence>
<gene>
    <name evidence="7" type="ORF">TTEB3V08_LOCUS10262</name>
</gene>
<dbReference type="InterPro" id="IPR035979">
    <property type="entry name" value="RBD_domain_sf"/>
</dbReference>
<accession>A0A7R9IQ37</accession>
<evidence type="ECO:0000256" key="5">
    <source>
        <dbReference type="PROSITE-ProRule" id="PRU00176"/>
    </source>
</evidence>
<name>A0A7R9IQ37_9NEOP</name>
<comment type="subcellular location">
    <subcellularLocation>
        <location evidence="1">Cytoplasm</location>
    </subcellularLocation>
</comment>
<dbReference type="Pfam" id="PF00076">
    <property type="entry name" value="RRM_1"/>
    <property type="match status" value="1"/>
</dbReference>
<dbReference type="GO" id="GO:0006417">
    <property type="term" value="P:regulation of translation"/>
    <property type="evidence" value="ECO:0007669"/>
    <property type="project" value="TreeGrafter"/>
</dbReference>
<dbReference type="InterPro" id="IPR012677">
    <property type="entry name" value="Nucleotide-bd_a/b_plait_sf"/>
</dbReference>
<dbReference type="PANTHER" id="PTHR48032">
    <property type="entry name" value="RNA-BINDING PROTEIN MUSASHI HOMOLOG RBP6"/>
    <property type="match status" value="1"/>
</dbReference>
<evidence type="ECO:0000313" key="7">
    <source>
        <dbReference type="EMBL" id="CAD7462368.1"/>
    </source>
</evidence>
<evidence type="ECO:0000256" key="1">
    <source>
        <dbReference type="ARBA" id="ARBA00004496"/>
    </source>
</evidence>
<evidence type="ECO:0000259" key="6">
    <source>
        <dbReference type="PROSITE" id="PS50102"/>
    </source>
</evidence>
<dbReference type="PANTHER" id="PTHR48032:SF18">
    <property type="entry name" value="RRM DOMAIN-CONTAINING PROTEIN"/>
    <property type="match status" value="1"/>
</dbReference>
<keyword evidence="4 5" id="KW-0694">RNA-binding</keyword>
<dbReference type="SUPFAM" id="SSF54928">
    <property type="entry name" value="RNA-binding domain, RBD"/>
    <property type="match status" value="1"/>
</dbReference>
<dbReference type="GO" id="GO:0005737">
    <property type="term" value="C:cytoplasm"/>
    <property type="evidence" value="ECO:0007669"/>
    <property type="project" value="UniProtKB-SubCell"/>
</dbReference>
<keyword evidence="3" id="KW-0677">Repeat</keyword>
<proteinExistence type="predicted"/>
<feature type="domain" description="RRM" evidence="6">
    <location>
        <begin position="28"/>
        <end position="106"/>
    </location>
</feature>
<dbReference type="SMART" id="SM00360">
    <property type="entry name" value="RRM"/>
    <property type="match status" value="1"/>
</dbReference>
<dbReference type="Gene3D" id="3.30.70.330">
    <property type="match status" value="1"/>
</dbReference>
<protein>
    <recommendedName>
        <fullName evidence="6">RRM domain-containing protein</fullName>
    </recommendedName>
</protein>
<keyword evidence="2" id="KW-0963">Cytoplasm</keyword>
<organism evidence="7">
    <name type="scientific">Timema tahoe</name>
    <dbReference type="NCBI Taxonomy" id="61484"/>
    <lineage>
        <taxon>Eukaryota</taxon>
        <taxon>Metazoa</taxon>
        <taxon>Ecdysozoa</taxon>
        <taxon>Arthropoda</taxon>
        <taxon>Hexapoda</taxon>
        <taxon>Insecta</taxon>
        <taxon>Pterygota</taxon>
        <taxon>Neoptera</taxon>
        <taxon>Polyneoptera</taxon>
        <taxon>Phasmatodea</taxon>
        <taxon>Timematodea</taxon>
        <taxon>Timematoidea</taxon>
        <taxon>Timematidae</taxon>
        <taxon>Timema</taxon>
    </lineage>
</organism>
<dbReference type="AlphaFoldDB" id="A0A7R9IQ37"/>
<reference evidence="7" key="1">
    <citation type="submission" date="2020-11" db="EMBL/GenBank/DDBJ databases">
        <authorList>
            <person name="Tran Van P."/>
        </authorList>
    </citation>
    <scope>NUCLEOTIDE SEQUENCE</scope>
</reference>